<dbReference type="RefSeq" id="WP_141445832.1">
    <property type="nucleotide sequence ID" value="NZ_CP041217.1"/>
</dbReference>
<keyword evidence="2" id="KW-0012">Acyltransferase</keyword>
<gene>
    <name evidence="4" type="ORF">FFV09_00360</name>
</gene>
<dbReference type="CDD" id="cd04301">
    <property type="entry name" value="NAT_SF"/>
    <property type="match status" value="1"/>
</dbReference>
<dbReference type="PROSITE" id="PS51186">
    <property type="entry name" value="GNAT"/>
    <property type="match status" value="1"/>
</dbReference>
<name>A0A4Y6UP84_SACBS</name>
<evidence type="ECO:0000256" key="1">
    <source>
        <dbReference type="ARBA" id="ARBA00022679"/>
    </source>
</evidence>
<reference evidence="4 5" key="1">
    <citation type="submission" date="2019-06" db="EMBL/GenBank/DDBJ databases">
        <title>Saccharibacillus brassicae sp. nov., an endophytic bacterium isolated from Chinese cabbage seeds (Brassica pekinensis).</title>
        <authorList>
            <person name="Jiang L."/>
            <person name="Lee J."/>
            <person name="Kim S.W."/>
        </authorList>
    </citation>
    <scope>NUCLEOTIDE SEQUENCE [LARGE SCALE GENOMIC DNA]</scope>
    <source>
        <strain evidence="5">KCTC 43072 / ATSA2</strain>
    </source>
</reference>
<proteinExistence type="predicted"/>
<dbReference type="KEGG" id="saca:FFV09_00360"/>
<dbReference type="OrthoDB" id="9797826at2"/>
<sequence length="158" mass="17598">MTTNVLEKTADLRTASCGDAAVLTELMRKLSYPTTPSVMREQLESRENNPNYRTYLAERHGKAVGMIALRLIPARGKEPQMAQIAGLVVDEDCRGCGIGRQLVEQAEAWAVECGSKLLFLTGINREERLGAHEFYARAGFEKYGCKFIKSLQTNTNIQ</sequence>
<organism evidence="4 5">
    <name type="scientific">Saccharibacillus brassicae</name>
    <dbReference type="NCBI Taxonomy" id="2583377"/>
    <lineage>
        <taxon>Bacteria</taxon>
        <taxon>Bacillati</taxon>
        <taxon>Bacillota</taxon>
        <taxon>Bacilli</taxon>
        <taxon>Bacillales</taxon>
        <taxon>Paenibacillaceae</taxon>
        <taxon>Saccharibacillus</taxon>
    </lineage>
</organism>
<dbReference type="EMBL" id="CP041217">
    <property type="protein sequence ID" value="QDH19443.1"/>
    <property type="molecule type" value="Genomic_DNA"/>
</dbReference>
<protein>
    <submittedName>
        <fullName evidence="4">GNAT family N-acetyltransferase</fullName>
    </submittedName>
</protein>
<feature type="domain" description="N-acetyltransferase" evidence="3">
    <location>
        <begin position="10"/>
        <end position="158"/>
    </location>
</feature>
<evidence type="ECO:0000313" key="5">
    <source>
        <dbReference type="Proteomes" id="UP000316968"/>
    </source>
</evidence>
<evidence type="ECO:0000259" key="3">
    <source>
        <dbReference type="PROSITE" id="PS51186"/>
    </source>
</evidence>
<dbReference type="InterPro" id="IPR016181">
    <property type="entry name" value="Acyl_CoA_acyltransferase"/>
</dbReference>
<dbReference type="Proteomes" id="UP000316968">
    <property type="component" value="Chromosome"/>
</dbReference>
<dbReference type="SUPFAM" id="SSF55729">
    <property type="entry name" value="Acyl-CoA N-acyltransferases (Nat)"/>
    <property type="match status" value="1"/>
</dbReference>
<dbReference type="PANTHER" id="PTHR43877">
    <property type="entry name" value="AMINOALKYLPHOSPHONATE N-ACETYLTRANSFERASE-RELATED-RELATED"/>
    <property type="match status" value="1"/>
</dbReference>
<dbReference type="Pfam" id="PF00583">
    <property type="entry name" value="Acetyltransf_1"/>
    <property type="match status" value="1"/>
</dbReference>
<accession>A0A4Y6UP84</accession>
<dbReference type="InterPro" id="IPR050832">
    <property type="entry name" value="Bact_Acetyltransf"/>
</dbReference>
<dbReference type="AlphaFoldDB" id="A0A4Y6UP84"/>
<keyword evidence="5" id="KW-1185">Reference proteome</keyword>
<evidence type="ECO:0000313" key="4">
    <source>
        <dbReference type="EMBL" id="QDH19443.1"/>
    </source>
</evidence>
<evidence type="ECO:0000256" key="2">
    <source>
        <dbReference type="ARBA" id="ARBA00023315"/>
    </source>
</evidence>
<dbReference type="GO" id="GO:0016747">
    <property type="term" value="F:acyltransferase activity, transferring groups other than amino-acyl groups"/>
    <property type="evidence" value="ECO:0007669"/>
    <property type="project" value="InterPro"/>
</dbReference>
<dbReference type="InterPro" id="IPR000182">
    <property type="entry name" value="GNAT_dom"/>
</dbReference>
<keyword evidence="1 4" id="KW-0808">Transferase</keyword>
<dbReference type="Gene3D" id="3.40.630.30">
    <property type="match status" value="1"/>
</dbReference>